<organism evidence="1 2">
    <name type="scientific">Halopelagius longus</name>
    <dbReference type="NCBI Taxonomy" id="1236180"/>
    <lineage>
        <taxon>Archaea</taxon>
        <taxon>Methanobacteriati</taxon>
        <taxon>Methanobacteriota</taxon>
        <taxon>Stenosarchaea group</taxon>
        <taxon>Halobacteria</taxon>
        <taxon>Halobacteriales</taxon>
        <taxon>Haloferacaceae</taxon>
    </lineage>
</organism>
<name>A0A370IHP7_9EURY</name>
<dbReference type="Proteomes" id="UP000255421">
    <property type="component" value="Unassembled WGS sequence"/>
</dbReference>
<evidence type="ECO:0000313" key="2">
    <source>
        <dbReference type="Proteomes" id="UP000255421"/>
    </source>
</evidence>
<dbReference type="EMBL" id="QQST01000002">
    <property type="protein sequence ID" value="RDI70202.1"/>
    <property type="molecule type" value="Genomic_DNA"/>
</dbReference>
<dbReference type="AlphaFoldDB" id="A0A370IHP7"/>
<proteinExistence type="predicted"/>
<protein>
    <submittedName>
        <fullName evidence="1">Uncharacterized protein</fullName>
    </submittedName>
</protein>
<accession>A0A370IHP7</accession>
<sequence>MPVDLDELVVCGSLFRLRSETSSASERGSVRAFLGRRLALELFGVEPRDDESTAVEEWANSTAPLMASTLS</sequence>
<evidence type="ECO:0000313" key="1">
    <source>
        <dbReference type="EMBL" id="RDI70202.1"/>
    </source>
</evidence>
<reference evidence="1 2" key="1">
    <citation type="submission" date="2018-07" db="EMBL/GenBank/DDBJ databases">
        <title>Genome sequence of extremly halophilic archaeon Halopelagius longus strain BC12-B1.</title>
        <authorList>
            <person name="Zhang X."/>
        </authorList>
    </citation>
    <scope>NUCLEOTIDE SEQUENCE [LARGE SCALE GENOMIC DNA]</scope>
    <source>
        <strain evidence="1 2">BC12-B1</strain>
    </source>
</reference>
<keyword evidence="2" id="KW-1185">Reference proteome</keyword>
<gene>
    <name evidence="1" type="ORF">DWB78_16445</name>
</gene>
<comment type="caution">
    <text evidence="1">The sequence shown here is derived from an EMBL/GenBank/DDBJ whole genome shotgun (WGS) entry which is preliminary data.</text>
</comment>